<accession>A0A410DQM4</accession>
<sequence>MVLMALISLGILIKGISMYLNYTSLNDEESSNKVFIKEEKQYFLYGIILIALSIILFTIGIYINIIILEALVVTCGLTSLICGSYILMYSKNTSVYVNDDGIEYKNILKTVEFIKWNEVTDIRFNSITRRLIVECYDIKIKLDISNNLTSQFLEFMKKNLNQYFYQDAVDKLQKYRKDIQFT</sequence>
<keyword evidence="1" id="KW-1133">Transmembrane helix</keyword>
<evidence type="ECO:0000256" key="1">
    <source>
        <dbReference type="SAM" id="Phobius"/>
    </source>
</evidence>
<dbReference type="RefSeq" id="WP_128212222.1">
    <property type="nucleotide sequence ID" value="NZ_CP025746.1"/>
</dbReference>
<dbReference type="KEGG" id="cmah:C1I91_07005"/>
<keyword evidence="1" id="KW-0812">Transmembrane</keyword>
<protein>
    <submittedName>
        <fullName evidence="2">Uncharacterized protein</fullName>
    </submittedName>
</protein>
<dbReference type="EMBL" id="CP025746">
    <property type="protein sequence ID" value="QAA31409.1"/>
    <property type="molecule type" value="Genomic_DNA"/>
</dbReference>
<reference evidence="2 3" key="1">
    <citation type="submission" date="2018-01" db="EMBL/GenBank/DDBJ databases">
        <title>Genome Sequencing and Assembly of Anaerobacter polyendosporus strain CT4.</title>
        <authorList>
            <person name="Tachaapaikoon C."/>
            <person name="Sutheeworapong S."/>
            <person name="Jenjaroenpun P."/>
            <person name="Wongsurawat T."/>
            <person name="Nookeaw I."/>
            <person name="Cheawchanlertfa P."/>
            <person name="Kosugi A."/>
            <person name="Cheevadhanarak S."/>
            <person name="Ratanakhanokchai K."/>
        </authorList>
    </citation>
    <scope>NUCLEOTIDE SEQUENCE [LARGE SCALE GENOMIC DNA]</scope>
    <source>
        <strain evidence="2 3">CT4</strain>
    </source>
</reference>
<evidence type="ECO:0000313" key="2">
    <source>
        <dbReference type="EMBL" id="QAA31409.1"/>
    </source>
</evidence>
<keyword evidence="1" id="KW-0472">Membrane</keyword>
<dbReference type="AlphaFoldDB" id="A0A410DQM4"/>
<dbReference type="Proteomes" id="UP000286268">
    <property type="component" value="Chromosome"/>
</dbReference>
<feature type="transmembrane region" description="Helical" evidence="1">
    <location>
        <begin position="70"/>
        <end position="89"/>
    </location>
</feature>
<name>A0A410DQM4_9CLOT</name>
<gene>
    <name evidence="2" type="ORF">C1I91_07005</name>
</gene>
<evidence type="ECO:0000313" key="3">
    <source>
        <dbReference type="Proteomes" id="UP000286268"/>
    </source>
</evidence>
<keyword evidence="3" id="KW-1185">Reference proteome</keyword>
<proteinExistence type="predicted"/>
<feature type="transmembrane region" description="Helical" evidence="1">
    <location>
        <begin position="42"/>
        <end position="63"/>
    </location>
</feature>
<organism evidence="2 3">
    <name type="scientific">Clostridium manihotivorum</name>
    <dbReference type="NCBI Taxonomy" id="2320868"/>
    <lineage>
        <taxon>Bacteria</taxon>
        <taxon>Bacillati</taxon>
        <taxon>Bacillota</taxon>
        <taxon>Clostridia</taxon>
        <taxon>Eubacteriales</taxon>
        <taxon>Clostridiaceae</taxon>
        <taxon>Clostridium</taxon>
    </lineage>
</organism>